<dbReference type="Proteomes" id="UP001162992">
    <property type="component" value="Chromosome 3"/>
</dbReference>
<dbReference type="EMBL" id="CM055094">
    <property type="protein sequence ID" value="KAJ7562210.1"/>
    <property type="molecule type" value="Genomic_DNA"/>
</dbReference>
<evidence type="ECO:0000313" key="1">
    <source>
        <dbReference type="EMBL" id="KAJ7562210.1"/>
    </source>
</evidence>
<gene>
    <name evidence="1" type="ORF">O6H91_03G059100</name>
</gene>
<protein>
    <submittedName>
        <fullName evidence="1">Uncharacterized protein</fullName>
    </submittedName>
</protein>
<proteinExistence type="predicted"/>
<keyword evidence="2" id="KW-1185">Reference proteome</keyword>
<evidence type="ECO:0000313" key="2">
    <source>
        <dbReference type="Proteomes" id="UP001162992"/>
    </source>
</evidence>
<reference evidence="2" key="1">
    <citation type="journal article" date="2024" name="Proc. Natl. Acad. Sci. U.S.A.">
        <title>Extraordinary preservation of gene collinearity over three hundred million years revealed in homosporous lycophytes.</title>
        <authorList>
            <person name="Li C."/>
            <person name="Wickell D."/>
            <person name="Kuo L.Y."/>
            <person name="Chen X."/>
            <person name="Nie B."/>
            <person name="Liao X."/>
            <person name="Peng D."/>
            <person name="Ji J."/>
            <person name="Jenkins J."/>
            <person name="Williams M."/>
            <person name="Shu S."/>
            <person name="Plott C."/>
            <person name="Barry K."/>
            <person name="Rajasekar S."/>
            <person name="Grimwood J."/>
            <person name="Han X."/>
            <person name="Sun S."/>
            <person name="Hou Z."/>
            <person name="He W."/>
            <person name="Dai G."/>
            <person name="Sun C."/>
            <person name="Schmutz J."/>
            <person name="Leebens-Mack J.H."/>
            <person name="Li F.W."/>
            <person name="Wang L."/>
        </authorList>
    </citation>
    <scope>NUCLEOTIDE SEQUENCE [LARGE SCALE GENOMIC DNA]</scope>
    <source>
        <strain evidence="2">cv. PW_Plant_1</strain>
    </source>
</reference>
<name>A0ACC2E757_DIPCM</name>
<comment type="caution">
    <text evidence="1">The sequence shown here is derived from an EMBL/GenBank/DDBJ whole genome shotgun (WGS) entry which is preliminary data.</text>
</comment>
<sequence>MLHRNFPWVIDSATSLAAQGGMEKSPHFLHFIVEMCCEHSGVVVDPFMGGGKTLYACKRKGRHCIAMDSDQATLDLALKRYSLFCCPFFLLLIMRIDYVVFSLIQKVSDVESSFAPMQAMLVDTDKDDDEDLDE</sequence>
<accession>A0ACC2E757</accession>
<organism evidence="1 2">
    <name type="scientific">Diphasiastrum complanatum</name>
    <name type="common">Issler's clubmoss</name>
    <name type="synonym">Lycopodium complanatum</name>
    <dbReference type="NCBI Taxonomy" id="34168"/>
    <lineage>
        <taxon>Eukaryota</taxon>
        <taxon>Viridiplantae</taxon>
        <taxon>Streptophyta</taxon>
        <taxon>Embryophyta</taxon>
        <taxon>Tracheophyta</taxon>
        <taxon>Lycopodiopsida</taxon>
        <taxon>Lycopodiales</taxon>
        <taxon>Lycopodiaceae</taxon>
        <taxon>Lycopodioideae</taxon>
        <taxon>Diphasiastrum</taxon>
    </lineage>
</organism>